<protein>
    <submittedName>
        <fullName evidence="2">Uncharacterized protein</fullName>
    </submittedName>
</protein>
<keyword evidence="3" id="KW-1185">Reference proteome</keyword>
<sequence>MPPQRNKKATTSTRKMNKAPMPAPGPSEPHYDRIANSGSDSDSSHEESNCSVASSLENVNGNRVERQGHTVVPSLDTDNAMDFVDDAVWPGHLGTVEDGMSLTAGDFRKLGIHDQWARMKEIHDAAWTVPDDLHDQDSEEDLDIHLEDHRDLIDNDIDDDDFSDYGDIDWDQLHSFGENDHLSASEQVRAGYFEEFSNIQNKLAAYDLSICRAFSYKVQTHTTDRNFKKLPYAFPTETPLPSLKSIRSRVVTLLQTEPGTHFVGLNLLTQRIIKNKRVLS</sequence>
<dbReference type="Proteomes" id="UP000297245">
    <property type="component" value="Unassembled WGS sequence"/>
</dbReference>
<dbReference type="EMBL" id="ML181432">
    <property type="protein sequence ID" value="THU75862.1"/>
    <property type="molecule type" value="Genomic_DNA"/>
</dbReference>
<feature type="compositionally biased region" description="Polar residues" evidence="1">
    <location>
        <begin position="52"/>
        <end position="61"/>
    </location>
</feature>
<dbReference type="AlphaFoldDB" id="A0A4S8KK28"/>
<dbReference type="OrthoDB" id="3257409at2759"/>
<accession>A0A4S8KK28</accession>
<gene>
    <name evidence="2" type="ORF">K435DRAFT_813955</name>
</gene>
<evidence type="ECO:0000256" key="1">
    <source>
        <dbReference type="SAM" id="MobiDB-lite"/>
    </source>
</evidence>
<proteinExistence type="predicted"/>
<name>A0A4S8KK28_DENBC</name>
<organism evidence="2 3">
    <name type="scientific">Dendrothele bispora (strain CBS 962.96)</name>
    <dbReference type="NCBI Taxonomy" id="1314807"/>
    <lineage>
        <taxon>Eukaryota</taxon>
        <taxon>Fungi</taxon>
        <taxon>Dikarya</taxon>
        <taxon>Basidiomycota</taxon>
        <taxon>Agaricomycotina</taxon>
        <taxon>Agaricomycetes</taxon>
        <taxon>Agaricomycetidae</taxon>
        <taxon>Agaricales</taxon>
        <taxon>Agaricales incertae sedis</taxon>
        <taxon>Dendrothele</taxon>
    </lineage>
</organism>
<feature type="region of interest" description="Disordered" evidence="1">
    <location>
        <begin position="1"/>
        <end position="66"/>
    </location>
</feature>
<evidence type="ECO:0000313" key="2">
    <source>
        <dbReference type="EMBL" id="THU75862.1"/>
    </source>
</evidence>
<evidence type="ECO:0000313" key="3">
    <source>
        <dbReference type="Proteomes" id="UP000297245"/>
    </source>
</evidence>
<reference evidence="2 3" key="1">
    <citation type="journal article" date="2019" name="Nat. Ecol. Evol.">
        <title>Megaphylogeny resolves global patterns of mushroom evolution.</title>
        <authorList>
            <person name="Varga T."/>
            <person name="Krizsan K."/>
            <person name="Foldi C."/>
            <person name="Dima B."/>
            <person name="Sanchez-Garcia M."/>
            <person name="Sanchez-Ramirez S."/>
            <person name="Szollosi G.J."/>
            <person name="Szarkandi J.G."/>
            <person name="Papp V."/>
            <person name="Albert L."/>
            <person name="Andreopoulos W."/>
            <person name="Angelini C."/>
            <person name="Antonin V."/>
            <person name="Barry K.W."/>
            <person name="Bougher N.L."/>
            <person name="Buchanan P."/>
            <person name="Buyck B."/>
            <person name="Bense V."/>
            <person name="Catcheside P."/>
            <person name="Chovatia M."/>
            <person name="Cooper J."/>
            <person name="Damon W."/>
            <person name="Desjardin D."/>
            <person name="Finy P."/>
            <person name="Geml J."/>
            <person name="Haridas S."/>
            <person name="Hughes K."/>
            <person name="Justo A."/>
            <person name="Karasinski D."/>
            <person name="Kautmanova I."/>
            <person name="Kiss B."/>
            <person name="Kocsube S."/>
            <person name="Kotiranta H."/>
            <person name="LaButti K.M."/>
            <person name="Lechner B.E."/>
            <person name="Liimatainen K."/>
            <person name="Lipzen A."/>
            <person name="Lukacs Z."/>
            <person name="Mihaltcheva S."/>
            <person name="Morgado L.N."/>
            <person name="Niskanen T."/>
            <person name="Noordeloos M.E."/>
            <person name="Ohm R.A."/>
            <person name="Ortiz-Santana B."/>
            <person name="Ovrebo C."/>
            <person name="Racz N."/>
            <person name="Riley R."/>
            <person name="Savchenko A."/>
            <person name="Shiryaev A."/>
            <person name="Soop K."/>
            <person name="Spirin V."/>
            <person name="Szebenyi C."/>
            <person name="Tomsovsky M."/>
            <person name="Tulloss R.E."/>
            <person name="Uehling J."/>
            <person name="Grigoriev I.V."/>
            <person name="Vagvolgyi C."/>
            <person name="Papp T."/>
            <person name="Martin F.M."/>
            <person name="Miettinen O."/>
            <person name="Hibbett D.S."/>
            <person name="Nagy L.G."/>
        </authorList>
    </citation>
    <scope>NUCLEOTIDE SEQUENCE [LARGE SCALE GENOMIC DNA]</scope>
    <source>
        <strain evidence="2 3">CBS 962.96</strain>
    </source>
</reference>